<dbReference type="FunFam" id="1.10.287.2620:FF:000002">
    <property type="entry name" value="Dynein heavy chain 2, axonemal"/>
    <property type="match status" value="1"/>
</dbReference>
<sequence length="348" mass="40847">MVDVVCFRLIREYETIASKALTVPADTANMMSLIEFVSTTEGSTMHDLERKLDKSRDRLLFLMDHAQLNPSDMRINSQVFEWHARMSDVFEEHRNTMRTKREEFEVNLRYRRGRFIEEIESYRRHVEEFQSLGDINEISRYLKKAQALDAKLDVAMTKIEAFNQEEETFKWETTSYPLRAEVQSTLKPFLKLYETTVEFNTKYKSWMEGSMDKVEPDKVEIDVGNYYRSLYKLEKTFEALPAPRKISVKVRGKVEEFREHMPLISTLFNPGLRERHWAQISEIVGYTLRNEEGMCLAKLVDMNLEPYIAKFEGISEAASKEHSLEKALEKMRNEWAPVGVIAIIIVLL</sequence>
<evidence type="ECO:0000256" key="7">
    <source>
        <dbReference type="ARBA" id="ARBA00023054"/>
    </source>
</evidence>
<gene>
    <name evidence="13" type="ORF">PXEA_LOCUS31264</name>
</gene>
<keyword evidence="14" id="KW-1185">Reference proteome</keyword>
<keyword evidence="10" id="KW-0206">Cytoskeleton</keyword>
<dbReference type="PANTHER" id="PTHR22878">
    <property type="entry name" value="DYNEIN HEAVY CHAIN 6, AXONEMAL-LIKE-RELATED"/>
    <property type="match status" value="1"/>
</dbReference>
<evidence type="ECO:0000256" key="6">
    <source>
        <dbReference type="ARBA" id="ARBA00023017"/>
    </source>
</evidence>
<dbReference type="EMBL" id="CAAALY010256070">
    <property type="protein sequence ID" value="VEL37824.1"/>
    <property type="molecule type" value="Genomic_DNA"/>
</dbReference>
<accession>A0A3S5AIG6</accession>
<dbReference type="GO" id="GO:0007018">
    <property type="term" value="P:microtubule-based movement"/>
    <property type="evidence" value="ECO:0007669"/>
    <property type="project" value="InterPro"/>
</dbReference>
<proteinExistence type="predicted"/>
<organism evidence="13 14">
    <name type="scientific">Protopolystoma xenopodis</name>
    <dbReference type="NCBI Taxonomy" id="117903"/>
    <lineage>
        <taxon>Eukaryota</taxon>
        <taxon>Metazoa</taxon>
        <taxon>Spiralia</taxon>
        <taxon>Lophotrochozoa</taxon>
        <taxon>Platyhelminthes</taxon>
        <taxon>Monogenea</taxon>
        <taxon>Polyopisthocotylea</taxon>
        <taxon>Polystomatidea</taxon>
        <taxon>Polystomatidae</taxon>
        <taxon>Protopolystoma</taxon>
    </lineage>
</organism>
<dbReference type="OrthoDB" id="5593012at2759"/>
<feature type="domain" description="Dynein heavy chain linker" evidence="12">
    <location>
        <begin position="181"/>
        <end position="337"/>
    </location>
</feature>
<evidence type="ECO:0000256" key="11">
    <source>
        <dbReference type="ARBA" id="ARBA00023273"/>
    </source>
</evidence>
<keyword evidence="5" id="KW-0067">ATP-binding</keyword>
<keyword evidence="9" id="KW-0505">Motor protein</keyword>
<dbReference type="Gene3D" id="1.10.287.2620">
    <property type="match status" value="1"/>
</dbReference>
<dbReference type="GO" id="GO:0051959">
    <property type="term" value="F:dynein light intermediate chain binding"/>
    <property type="evidence" value="ECO:0007669"/>
    <property type="project" value="InterPro"/>
</dbReference>
<keyword evidence="4" id="KW-0547">Nucleotide-binding</keyword>
<evidence type="ECO:0000256" key="4">
    <source>
        <dbReference type="ARBA" id="ARBA00022741"/>
    </source>
</evidence>
<comment type="caution">
    <text evidence="13">The sequence shown here is derived from an EMBL/GenBank/DDBJ whole genome shotgun (WGS) entry which is preliminary data.</text>
</comment>
<evidence type="ECO:0000256" key="8">
    <source>
        <dbReference type="ARBA" id="ARBA00023069"/>
    </source>
</evidence>
<comment type="subcellular location">
    <subcellularLocation>
        <location evidence="1">Cytoplasm</location>
        <location evidence="1">Cytoskeleton</location>
        <location evidence="1">Cilium axoneme</location>
    </subcellularLocation>
</comment>
<dbReference type="PANTHER" id="PTHR22878:SF66">
    <property type="entry name" value="DYNEIN AXONEMAL HEAVY CHAIN 7"/>
    <property type="match status" value="1"/>
</dbReference>
<evidence type="ECO:0000313" key="13">
    <source>
        <dbReference type="EMBL" id="VEL37824.1"/>
    </source>
</evidence>
<keyword evidence="3" id="KW-0493">Microtubule</keyword>
<dbReference type="Pfam" id="PF08393">
    <property type="entry name" value="DHC_N2"/>
    <property type="match status" value="1"/>
</dbReference>
<protein>
    <recommendedName>
        <fullName evidence="12">Dynein heavy chain linker domain-containing protein</fullName>
    </recommendedName>
</protein>
<dbReference type="InterPro" id="IPR026983">
    <property type="entry name" value="DHC"/>
</dbReference>
<dbReference type="AlphaFoldDB" id="A0A3S5AIG6"/>
<dbReference type="GO" id="GO:0005874">
    <property type="term" value="C:microtubule"/>
    <property type="evidence" value="ECO:0007669"/>
    <property type="project" value="UniProtKB-KW"/>
</dbReference>
<dbReference type="GO" id="GO:0005524">
    <property type="term" value="F:ATP binding"/>
    <property type="evidence" value="ECO:0007669"/>
    <property type="project" value="UniProtKB-KW"/>
</dbReference>
<keyword evidence="11" id="KW-0966">Cell projection</keyword>
<keyword evidence="2" id="KW-0963">Cytoplasm</keyword>
<evidence type="ECO:0000256" key="1">
    <source>
        <dbReference type="ARBA" id="ARBA00004430"/>
    </source>
</evidence>
<keyword evidence="7" id="KW-0175">Coiled coil</keyword>
<evidence type="ECO:0000256" key="10">
    <source>
        <dbReference type="ARBA" id="ARBA00023212"/>
    </source>
</evidence>
<dbReference type="InterPro" id="IPR013602">
    <property type="entry name" value="Dynein_heavy_linker"/>
</dbReference>
<evidence type="ECO:0000313" key="14">
    <source>
        <dbReference type="Proteomes" id="UP000784294"/>
    </source>
</evidence>
<keyword evidence="8" id="KW-0969">Cilium</keyword>
<evidence type="ECO:0000256" key="2">
    <source>
        <dbReference type="ARBA" id="ARBA00022490"/>
    </source>
</evidence>
<evidence type="ECO:0000256" key="9">
    <source>
        <dbReference type="ARBA" id="ARBA00023175"/>
    </source>
</evidence>
<reference evidence="13" key="1">
    <citation type="submission" date="2018-11" db="EMBL/GenBank/DDBJ databases">
        <authorList>
            <consortium name="Pathogen Informatics"/>
        </authorList>
    </citation>
    <scope>NUCLEOTIDE SEQUENCE</scope>
</reference>
<dbReference type="GO" id="GO:0030286">
    <property type="term" value="C:dynein complex"/>
    <property type="evidence" value="ECO:0007669"/>
    <property type="project" value="UniProtKB-KW"/>
</dbReference>
<dbReference type="GO" id="GO:0005930">
    <property type="term" value="C:axoneme"/>
    <property type="evidence" value="ECO:0007669"/>
    <property type="project" value="UniProtKB-SubCell"/>
</dbReference>
<dbReference type="Proteomes" id="UP000784294">
    <property type="component" value="Unassembled WGS sequence"/>
</dbReference>
<evidence type="ECO:0000256" key="3">
    <source>
        <dbReference type="ARBA" id="ARBA00022701"/>
    </source>
</evidence>
<keyword evidence="6" id="KW-0243">Dynein</keyword>
<evidence type="ECO:0000259" key="12">
    <source>
        <dbReference type="Pfam" id="PF08393"/>
    </source>
</evidence>
<evidence type="ECO:0000256" key="5">
    <source>
        <dbReference type="ARBA" id="ARBA00022840"/>
    </source>
</evidence>
<name>A0A3S5AIG6_9PLAT</name>
<dbReference type="GO" id="GO:0045505">
    <property type="term" value="F:dynein intermediate chain binding"/>
    <property type="evidence" value="ECO:0007669"/>
    <property type="project" value="InterPro"/>
</dbReference>